<dbReference type="Pfam" id="PF15648">
    <property type="entry name" value="Tox-REase-5"/>
    <property type="match status" value="1"/>
</dbReference>
<protein>
    <recommendedName>
        <fullName evidence="2">Tox-REase-5 domain-containing protein</fullName>
    </recommendedName>
</protein>
<evidence type="ECO:0000256" key="1">
    <source>
        <dbReference type="SAM" id="MobiDB-lite"/>
    </source>
</evidence>
<dbReference type="OrthoDB" id="4235956at2"/>
<evidence type="ECO:0000313" key="3">
    <source>
        <dbReference type="EMBL" id="RKG84858.1"/>
    </source>
</evidence>
<reference evidence="4" key="1">
    <citation type="submission" date="2018-09" db="EMBL/GenBank/DDBJ databases">
        <authorList>
            <person name="Livingstone P.G."/>
            <person name="Whitworth D.E."/>
        </authorList>
    </citation>
    <scope>NUCLEOTIDE SEQUENCE [LARGE SCALE GENOMIC DNA]</scope>
    <source>
        <strain evidence="4">CA054A</strain>
    </source>
</reference>
<evidence type="ECO:0000313" key="4">
    <source>
        <dbReference type="Proteomes" id="UP000268094"/>
    </source>
</evidence>
<evidence type="ECO:0000259" key="2">
    <source>
        <dbReference type="Pfam" id="PF15648"/>
    </source>
</evidence>
<dbReference type="EMBL" id="RAVZ01000146">
    <property type="protein sequence ID" value="RKG84858.1"/>
    <property type="molecule type" value="Genomic_DNA"/>
</dbReference>
<feature type="domain" description="Tox-REase-5" evidence="2">
    <location>
        <begin position="439"/>
        <end position="523"/>
    </location>
</feature>
<dbReference type="PROSITE" id="PS51257">
    <property type="entry name" value="PROKAR_LIPOPROTEIN"/>
    <property type="match status" value="1"/>
</dbReference>
<accession>A0A3A8IQ29</accession>
<feature type="region of interest" description="Disordered" evidence="1">
    <location>
        <begin position="55"/>
        <end position="99"/>
    </location>
</feature>
<keyword evidence="4" id="KW-1185">Reference proteome</keyword>
<name>A0A3A8IQ29_9BACT</name>
<dbReference type="AlphaFoldDB" id="A0A3A8IQ29"/>
<comment type="caution">
    <text evidence="3">The sequence shown here is derived from an EMBL/GenBank/DDBJ whole genome shotgun (WGS) entry which is preliminary data.</text>
</comment>
<dbReference type="InterPro" id="IPR028904">
    <property type="entry name" value="Tox-REase-5_dom"/>
</dbReference>
<feature type="region of interest" description="Disordered" evidence="1">
    <location>
        <begin position="413"/>
        <end position="433"/>
    </location>
</feature>
<gene>
    <name evidence="3" type="ORF">D7V88_21025</name>
</gene>
<organism evidence="3 4">
    <name type="scientific">Corallococcus terminator</name>
    <dbReference type="NCBI Taxonomy" id="2316733"/>
    <lineage>
        <taxon>Bacteria</taxon>
        <taxon>Pseudomonadati</taxon>
        <taxon>Myxococcota</taxon>
        <taxon>Myxococcia</taxon>
        <taxon>Myxococcales</taxon>
        <taxon>Cystobacterineae</taxon>
        <taxon>Myxococcaceae</taxon>
        <taxon>Corallococcus</taxon>
    </lineage>
</organism>
<dbReference type="Proteomes" id="UP000268094">
    <property type="component" value="Unassembled WGS sequence"/>
</dbReference>
<proteinExistence type="predicted"/>
<sequence length="551" mass="59795">MTSERTHTFQRPVGGPLRVDLIVLCVTLLVTGCNGGETIAGRGGSRMFRQRATYASDAHGTRHRNPEAENASPGEGEGGSRIQGSQPKRLPPGTALIGTHPGELSRQAVELGLFEVDAFEKLLVRAGIDDLDELPVRRNPFTPDDAIEVLGRLLEKPVTLGTFPPRMAAGFLLREVLERGEVSREELLRRMRRFAREQVAVLRPDGYLAWALDGSTQQKVVPIQWKDGAFRSGHFELGRFYSGRGGVFRHVDGQLRSVDGPPLAEVYDDADVINRSLDGAEDALKELALALGGLLSRSPGEALASLQHLPTGVVALIRSSPEYLERFQYMTVGEQIREVARLTTSVIVTWGAASATTRAVKGLMVGTEATVPVLSLSAEGALALERIAVPTGSTAAVLSGGPGAAVILQRAHTATQSATPPSGPGRWSPSNESMSARARRYQEQISEHSADEAYWVDGVKFDGFKDDVLLEAKGPGYANMFLDNLKPRVWFEKSGAKALVEQAQRQLRAARSSGTPIRWHIAEQPTADALRRLFKDKEIHGIEVVFSPPMP</sequence>